<dbReference type="InterPro" id="IPR036034">
    <property type="entry name" value="PDZ_sf"/>
</dbReference>
<feature type="region of interest" description="Disordered" evidence="1">
    <location>
        <begin position="1051"/>
        <end position="1075"/>
    </location>
</feature>
<dbReference type="InterPro" id="IPR000299">
    <property type="entry name" value="FERM_domain"/>
</dbReference>
<dbReference type="Pfam" id="PF00397">
    <property type="entry name" value="WW"/>
    <property type="match status" value="1"/>
</dbReference>
<feature type="region of interest" description="Disordered" evidence="1">
    <location>
        <begin position="844"/>
        <end position="865"/>
    </location>
</feature>
<dbReference type="InterPro" id="IPR014352">
    <property type="entry name" value="FERM/acyl-CoA-bd_prot_sf"/>
</dbReference>
<feature type="domain" description="WW" evidence="2">
    <location>
        <begin position="61"/>
        <end position="94"/>
    </location>
</feature>
<evidence type="ECO:0000256" key="1">
    <source>
        <dbReference type="SAM" id="MobiDB-lite"/>
    </source>
</evidence>
<dbReference type="CDD" id="cd14473">
    <property type="entry name" value="FERM_B-lobe"/>
    <property type="match status" value="1"/>
</dbReference>
<dbReference type="Pfam" id="PF00595">
    <property type="entry name" value="PDZ"/>
    <property type="match status" value="1"/>
</dbReference>
<dbReference type="InterPro" id="IPR019748">
    <property type="entry name" value="FERM_central"/>
</dbReference>
<dbReference type="SMART" id="SM00228">
    <property type="entry name" value="PDZ"/>
    <property type="match status" value="1"/>
</dbReference>
<dbReference type="PROSITE" id="PS50020">
    <property type="entry name" value="WW_DOMAIN_2"/>
    <property type="match status" value="2"/>
</dbReference>
<dbReference type="PANTHER" id="PTHR46221">
    <property type="entry name" value="FERM AND PDZ DOMAIN-CONTAINING PROTEIN FAMILY MEMBER"/>
    <property type="match status" value="1"/>
</dbReference>
<reference evidence="5" key="1">
    <citation type="journal article" date="2023" name="G3 (Bethesda)">
        <title>Whole genome assembly and annotation of the endangered Caribbean coral Acropora cervicornis.</title>
        <authorList>
            <person name="Selwyn J.D."/>
            <person name="Vollmer S.V."/>
        </authorList>
    </citation>
    <scope>NUCLEOTIDE SEQUENCE</scope>
    <source>
        <strain evidence="5">K2</strain>
    </source>
</reference>
<organism evidence="5 6">
    <name type="scientific">Acropora cervicornis</name>
    <name type="common">Staghorn coral</name>
    <dbReference type="NCBI Taxonomy" id="6130"/>
    <lineage>
        <taxon>Eukaryota</taxon>
        <taxon>Metazoa</taxon>
        <taxon>Cnidaria</taxon>
        <taxon>Anthozoa</taxon>
        <taxon>Hexacorallia</taxon>
        <taxon>Scleractinia</taxon>
        <taxon>Astrocoeniina</taxon>
        <taxon>Acroporidae</taxon>
        <taxon>Acropora</taxon>
    </lineage>
</organism>
<keyword evidence="6" id="KW-1185">Reference proteome</keyword>
<dbReference type="SUPFAM" id="SSF54236">
    <property type="entry name" value="Ubiquitin-like"/>
    <property type="match status" value="1"/>
</dbReference>
<feature type="region of interest" description="Disordered" evidence="1">
    <location>
        <begin position="191"/>
        <end position="216"/>
    </location>
</feature>
<dbReference type="PROSITE" id="PS50106">
    <property type="entry name" value="PDZ"/>
    <property type="match status" value="1"/>
</dbReference>
<evidence type="ECO:0000313" key="6">
    <source>
        <dbReference type="Proteomes" id="UP001249851"/>
    </source>
</evidence>
<dbReference type="SUPFAM" id="SSF47031">
    <property type="entry name" value="Second domain of FERM"/>
    <property type="match status" value="1"/>
</dbReference>
<dbReference type="InterPro" id="IPR029071">
    <property type="entry name" value="Ubiquitin-like_domsf"/>
</dbReference>
<feature type="domain" description="PDZ" evidence="4">
    <location>
        <begin position="111"/>
        <end position="188"/>
    </location>
</feature>
<evidence type="ECO:0000259" key="4">
    <source>
        <dbReference type="PROSITE" id="PS50106"/>
    </source>
</evidence>
<dbReference type="InterPro" id="IPR019749">
    <property type="entry name" value="Band_41_domain"/>
</dbReference>
<dbReference type="InterPro" id="IPR001202">
    <property type="entry name" value="WW_dom"/>
</dbReference>
<proteinExistence type="predicted"/>
<dbReference type="SMART" id="SM00295">
    <property type="entry name" value="B41"/>
    <property type="match status" value="1"/>
</dbReference>
<sequence length="1437" mass="161883">MASKSDTVARSLILKPRLLCNDQLSPEWKVSTTDDLRVYFSNQRTRSTHWFPPPEFWMSKLGLPYAWEEAMDRENKTYYINHVTRTTTREDPRSEADQAAHPPMILLQTRRIELFRDEAIGFGFVAGSEKPVVIRSVIPNGPSHEKLFANDQILSINGEDVRDRPQVDVINLIKNASTCIEMEVVASEDLKDARDQRDRKSSLVSRTSRQRRRSTPVSVRFADESALVQVIGPMEPVRRSSVPLIPNVLKVFLENGQTRSFRYDCNTTAEEIFRSLASKLDLQLTEYFSLVLSGPKKGQISYIQNNEKISEIYTNRNCSCVNCLCKLNIAFMPKDHFGLLSQDANVFEYLYSQVTNRVVEGFYGMDLKYDLAIKLAALQIQQKTVEAAAGRPVKVTVRQAEREFGGLGKFVPSDLLHSMRGKDLRKALEQQIKQNENLASPGKKHMSSLQCKLHYLNLAMELFSYGGRYFDVVLLDNDNDGPCLKKQTMNQHTNVTLLVNLKYGISHVVRGKVNVAIQVICSLMDCVDKIALITGYYKVYVDNTSETPLPVENDERWPFSFRRDPCANDVPHFYSTHQVIPDVWSYPSFYKTSNLKKTQLDTNPVNRRKDVFIDLSRAPPRFLENVISEECKEEAVEGVFGKDPSEDMHEFSKEKFDSSRKLNFQGDEDDVKQVSSFLKISTEEAESVSSDIHVDDSAIACTSCISEELHTSVNSLNQNITTKSSQEEELGVQSSYNTSNEFLRHDPRDLLPRNLPPDAFWQIKESNCSGADKNKLEEVSTKQETFKSEVCDAEERNLNVSVGPEGHKDLKIGVVGDGGNTDLLMERFYHNSSDDEFRKSNLQKEKEAAEYDDCKEASRPPDAEKGSAYDLREVFLLEHELDDNQHTNPESQVGPQFHYQEVTVMGKDTKPASTNVGVDDSICSHKIVTLAPDEVEIEMVSKDYNDQNGEPYFTEFSRHLAKRDSLKNSSNGELLPLHFEELDCDALQDSFDSTNSEVNRNLEDCDSFTNRNSPNELLQTGYSRLVNDSPSPSNDSDNSIAIVDSDIGSLEFDDISNTDEGPEKSDEDEPLWSSFPECFQPSKRSQDSDSIENVLLLGDESDSETDQGVELIKGHELEELFTAPSQSFQFISEVNTEFAQDDEITGDHGSCQGTKENYSERSFEFESDIDALSQFLTPSPSPNFSSNCLPDITLDPPLSCEVEPTALVSISTESSVTSSPCNNSYFCEDSSQATESEKTNHTDKESLILTNSMSGRLIPSTAVLVDRPCLENERITSKHFQSLSNHCREIQTSPKCNKTYSPTDWIIPSPPTQTPELQKHDIRIVSPPPSMQSCADNEFEDELTQLIIPAPPSIVDSVQLLSEIKVVSPPPTLQTSLNEIELPLCNLNDFGFISLTDDHKLAHSNDQCSNSNETEDHKIQVKTIPNDTSWASKEYEP</sequence>
<feature type="domain" description="WW" evidence="2">
    <location>
        <begin position="22"/>
        <end position="55"/>
    </location>
</feature>
<comment type="caution">
    <text evidence="5">The sequence shown here is derived from an EMBL/GenBank/DDBJ whole genome shotgun (WGS) entry which is preliminary data.</text>
</comment>
<dbReference type="EMBL" id="JARQWQ010000099">
    <property type="protein sequence ID" value="KAK2551324.1"/>
    <property type="molecule type" value="Genomic_DNA"/>
</dbReference>
<dbReference type="Proteomes" id="UP001249851">
    <property type="component" value="Unassembled WGS sequence"/>
</dbReference>
<dbReference type="SUPFAM" id="SSF50156">
    <property type="entry name" value="PDZ domain-like"/>
    <property type="match status" value="1"/>
</dbReference>
<dbReference type="InterPro" id="IPR035963">
    <property type="entry name" value="FERM_2"/>
</dbReference>
<accession>A0AAD9PYC0</accession>
<gene>
    <name evidence="5" type="ORF">P5673_027924</name>
</gene>
<dbReference type="PROSITE" id="PS50057">
    <property type="entry name" value="FERM_3"/>
    <property type="match status" value="1"/>
</dbReference>
<dbReference type="SUPFAM" id="SSF51045">
    <property type="entry name" value="WW domain"/>
    <property type="match status" value="2"/>
</dbReference>
<dbReference type="Gene3D" id="3.10.20.90">
    <property type="entry name" value="Phosphatidylinositol 3-kinase Catalytic Subunit, Chain A, domain 1"/>
    <property type="match status" value="1"/>
</dbReference>
<evidence type="ECO:0000259" key="2">
    <source>
        <dbReference type="PROSITE" id="PS50020"/>
    </source>
</evidence>
<protein>
    <submittedName>
        <fullName evidence="5">FERM and PDZ domain-containing protein 4</fullName>
    </submittedName>
</protein>
<dbReference type="Pfam" id="PF21989">
    <property type="entry name" value="RA_2"/>
    <property type="match status" value="1"/>
</dbReference>
<dbReference type="Gene3D" id="1.20.80.10">
    <property type="match status" value="1"/>
</dbReference>
<evidence type="ECO:0000259" key="3">
    <source>
        <dbReference type="PROSITE" id="PS50057"/>
    </source>
</evidence>
<dbReference type="PANTHER" id="PTHR46221:SF3">
    <property type="entry name" value="FERM AND PDZ DOMAIN-CONTAINING PROTEIN 4"/>
    <property type="match status" value="1"/>
</dbReference>
<name>A0AAD9PYC0_ACRCE</name>
<dbReference type="InterPro" id="IPR001478">
    <property type="entry name" value="PDZ"/>
</dbReference>
<dbReference type="Gene3D" id="2.20.70.10">
    <property type="match status" value="2"/>
</dbReference>
<reference evidence="5" key="2">
    <citation type="journal article" date="2023" name="Science">
        <title>Genomic signatures of disease resistance in endangered staghorn corals.</title>
        <authorList>
            <person name="Vollmer S.V."/>
            <person name="Selwyn J.D."/>
            <person name="Despard B.A."/>
            <person name="Roesel C.L."/>
        </authorList>
    </citation>
    <scope>NUCLEOTIDE SEQUENCE</scope>
    <source>
        <strain evidence="5">K2</strain>
    </source>
</reference>
<dbReference type="CDD" id="cd00201">
    <property type="entry name" value="WW"/>
    <property type="match status" value="2"/>
</dbReference>
<dbReference type="Pfam" id="PF00373">
    <property type="entry name" value="FERM_M"/>
    <property type="match status" value="1"/>
</dbReference>
<evidence type="ECO:0000313" key="5">
    <source>
        <dbReference type="EMBL" id="KAK2551324.1"/>
    </source>
</evidence>
<feature type="compositionally biased region" description="Basic and acidic residues" evidence="1">
    <location>
        <begin position="191"/>
        <end position="201"/>
    </location>
</feature>
<feature type="domain" description="FERM" evidence="3">
    <location>
        <begin position="247"/>
        <end position="585"/>
    </location>
</feature>
<dbReference type="SMART" id="SM00456">
    <property type="entry name" value="WW"/>
    <property type="match status" value="2"/>
</dbReference>
<dbReference type="InterPro" id="IPR036020">
    <property type="entry name" value="WW_dom_sf"/>
</dbReference>
<dbReference type="Gene3D" id="2.30.42.10">
    <property type="match status" value="1"/>
</dbReference>